<evidence type="ECO:0000313" key="2">
    <source>
        <dbReference type="Proteomes" id="UP000184611"/>
    </source>
</evidence>
<name>A0A1M7ZWA9_9FLAO</name>
<dbReference type="Pfam" id="PF07676">
    <property type="entry name" value="PD40"/>
    <property type="match status" value="2"/>
</dbReference>
<gene>
    <name evidence="1" type="ORF">SAMN05443547_1420</name>
</gene>
<dbReference type="InterPro" id="IPR011659">
    <property type="entry name" value="WD40"/>
</dbReference>
<dbReference type="RefSeq" id="WP_073582854.1">
    <property type="nucleotide sequence ID" value="NZ_CBCSEA010000004.1"/>
</dbReference>
<dbReference type="EMBL" id="FRYK01000002">
    <property type="protein sequence ID" value="SHO73070.1"/>
    <property type="molecule type" value="Genomic_DNA"/>
</dbReference>
<accession>A0A1M7ZWA9</accession>
<protein>
    <submittedName>
        <fullName evidence="1">WD40-like Beta Propeller Repeat</fullName>
    </submittedName>
</protein>
<dbReference type="STRING" id="416016.SAMN05443547_1420"/>
<organism evidence="1 2">
    <name type="scientific">Flavobacterium cucumis</name>
    <dbReference type="NCBI Taxonomy" id="416016"/>
    <lineage>
        <taxon>Bacteria</taxon>
        <taxon>Pseudomonadati</taxon>
        <taxon>Bacteroidota</taxon>
        <taxon>Flavobacteriia</taxon>
        <taxon>Flavobacteriales</taxon>
        <taxon>Flavobacteriaceae</taxon>
        <taxon>Flavobacterium</taxon>
    </lineage>
</organism>
<keyword evidence="2" id="KW-1185">Reference proteome</keyword>
<dbReference type="SUPFAM" id="SSF82171">
    <property type="entry name" value="DPP6 N-terminal domain-like"/>
    <property type="match status" value="1"/>
</dbReference>
<reference evidence="2" key="1">
    <citation type="submission" date="2016-12" db="EMBL/GenBank/DDBJ databases">
        <authorList>
            <person name="Varghese N."/>
            <person name="Submissions S."/>
        </authorList>
    </citation>
    <scope>NUCLEOTIDE SEQUENCE [LARGE SCALE GENOMIC DNA]</scope>
    <source>
        <strain evidence="2">DSM 18830</strain>
    </source>
</reference>
<dbReference type="OrthoDB" id="8432779at2"/>
<dbReference type="Gene3D" id="2.120.10.30">
    <property type="entry name" value="TolB, C-terminal domain"/>
    <property type="match status" value="1"/>
</dbReference>
<sequence>MTEPFKIFFILFLGVLGFSQEAITPIPALKMLSNFQNVRDFTISKTQDEIYFTIQNPTEDRAVIAVIKKKKKGWTDPEMTAFSGDFRNIEPFLTQDGLRLYFASNRPIDETSTTVKDYDIWYVEREDLNGKWSKPINVGAPVNSKYDEFYPCLTNKGNLYFTSDKINTLGKDDILVCNWNGTHFSEPENLGQNINSEGYEFNAYVNPNEDFIIYTIYGSPEGMGSGDLYISYKDKKGNWEKAKNLGNAINSKQMDYCPFYDTSSNILYFTSKRAIAIEKKVSNLDEFKAEISAYENGLSRIYQMNIKL</sequence>
<evidence type="ECO:0000313" key="1">
    <source>
        <dbReference type="EMBL" id="SHO73070.1"/>
    </source>
</evidence>
<proteinExistence type="predicted"/>
<dbReference type="AlphaFoldDB" id="A0A1M7ZWA9"/>
<dbReference type="InterPro" id="IPR011042">
    <property type="entry name" value="6-blade_b-propeller_TolB-like"/>
</dbReference>
<dbReference type="Proteomes" id="UP000184611">
    <property type="component" value="Unassembled WGS sequence"/>
</dbReference>